<comment type="caution">
    <text evidence="2">The sequence shown here is derived from an EMBL/GenBank/DDBJ whole genome shotgun (WGS) entry which is preliminary data.</text>
</comment>
<evidence type="ECO:0000313" key="2">
    <source>
        <dbReference type="EMBL" id="KEP49911.1"/>
    </source>
</evidence>
<reference evidence="2 3" key="1">
    <citation type="submission" date="2013-12" db="EMBL/GenBank/DDBJ databases">
        <authorList>
            <person name="Cubeta M."/>
            <person name="Pakala S."/>
            <person name="Fedorova N."/>
            <person name="Thomas E."/>
            <person name="Dean R."/>
            <person name="Jabaji S."/>
            <person name="Neate S."/>
            <person name="Toda T."/>
            <person name="Tavantzis S."/>
            <person name="Vilgalys R."/>
            <person name="Bharathan N."/>
            <person name="Pakala S."/>
            <person name="Losada L.S."/>
            <person name="Zafar N."/>
            <person name="Nierman W."/>
        </authorList>
    </citation>
    <scope>NUCLEOTIDE SEQUENCE [LARGE SCALE GENOMIC DNA]</scope>
    <source>
        <strain evidence="2 3">123E</strain>
    </source>
</reference>
<gene>
    <name evidence="2" type="ORF">V565_090530</name>
</gene>
<organism evidence="2 3">
    <name type="scientific">Rhizoctonia solani 123E</name>
    <dbReference type="NCBI Taxonomy" id="1423351"/>
    <lineage>
        <taxon>Eukaryota</taxon>
        <taxon>Fungi</taxon>
        <taxon>Dikarya</taxon>
        <taxon>Basidiomycota</taxon>
        <taxon>Agaricomycotina</taxon>
        <taxon>Agaricomycetes</taxon>
        <taxon>Cantharellales</taxon>
        <taxon>Ceratobasidiaceae</taxon>
        <taxon>Rhizoctonia</taxon>
    </lineage>
</organism>
<dbReference type="EMBL" id="AZST01000308">
    <property type="protein sequence ID" value="KEP49911.1"/>
    <property type="molecule type" value="Genomic_DNA"/>
</dbReference>
<feature type="chain" id="PRO_5001698019" evidence="1">
    <location>
        <begin position="20"/>
        <end position="137"/>
    </location>
</feature>
<dbReference type="OrthoDB" id="3166698at2759"/>
<keyword evidence="1" id="KW-0732">Signal</keyword>
<proteinExistence type="predicted"/>
<accession>A0A074RS35</accession>
<feature type="signal peptide" evidence="1">
    <location>
        <begin position="1"/>
        <end position="19"/>
    </location>
</feature>
<dbReference type="HOGENOM" id="CLU_2028052_0_0_1"/>
<keyword evidence="3" id="KW-1185">Reference proteome</keyword>
<evidence type="ECO:0000256" key="1">
    <source>
        <dbReference type="SAM" id="SignalP"/>
    </source>
</evidence>
<dbReference type="AlphaFoldDB" id="A0A074RS35"/>
<name>A0A074RS35_9AGAM</name>
<protein>
    <submittedName>
        <fullName evidence="2">Uncharacterized protein</fullName>
    </submittedName>
</protein>
<dbReference type="Proteomes" id="UP000027456">
    <property type="component" value="Unassembled WGS sequence"/>
</dbReference>
<evidence type="ECO:0000313" key="3">
    <source>
        <dbReference type="Proteomes" id="UP000027456"/>
    </source>
</evidence>
<sequence>MLGLEAFVILAVYTSMALAAPPETDNNLRSLGTFSQDPNCPPGLRLWHWPRQNVCLPFMKPLSVNKRPPPRFTCPDGWYWMEHPNDFEHCIPTTPDDLKAQCPFGYSWSEDDLACTRTPRLHHFFPLTSGFEQNSTS</sequence>